<dbReference type="STRING" id="1231391.GCA_000308195_01953"/>
<dbReference type="EMBL" id="QEKO01000008">
    <property type="protein sequence ID" value="PVY60592.1"/>
    <property type="molecule type" value="Genomic_DNA"/>
</dbReference>
<organism evidence="3 4">
    <name type="scientific">Pusillimonas noertemannii</name>
    <dbReference type="NCBI Taxonomy" id="305977"/>
    <lineage>
        <taxon>Bacteria</taxon>
        <taxon>Pseudomonadati</taxon>
        <taxon>Pseudomonadota</taxon>
        <taxon>Betaproteobacteria</taxon>
        <taxon>Burkholderiales</taxon>
        <taxon>Alcaligenaceae</taxon>
        <taxon>Pusillimonas</taxon>
    </lineage>
</organism>
<dbReference type="PROSITE" id="PS51257">
    <property type="entry name" value="PROKAR_LIPOPROTEIN"/>
    <property type="match status" value="1"/>
</dbReference>
<keyword evidence="4" id="KW-1185">Reference proteome</keyword>
<keyword evidence="2" id="KW-0732">Signal</keyword>
<feature type="chain" id="PRO_5015661792" description="Lipoprotein" evidence="2">
    <location>
        <begin position="22"/>
        <end position="167"/>
    </location>
</feature>
<proteinExistence type="predicted"/>
<dbReference type="AlphaFoldDB" id="A0A2U1CI50"/>
<feature type="compositionally biased region" description="Basic and acidic residues" evidence="1">
    <location>
        <begin position="154"/>
        <end position="167"/>
    </location>
</feature>
<evidence type="ECO:0008006" key="5">
    <source>
        <dbReference type="Google" id="ProtNLM"/>
    </source>
</evidence>
<accession>A0A2U1CI50</accession>
<sequence>MKKAYLSIATALLLAGCAAPNQGVGLYQLETAPYLRAERKLPMDFVQIQRAVFKQQARCGLDLQFKVDQQHPSYARVTMPLAEGAGPEDWDKLLVLGLTLLQQSESKVLGVTLREGGDAITRARLYSYYTPGKDQVKALFDAILHPELCPGETPPEKPDDKVDSGDH</sequence>
<comment type="caution">
    <text evidence="3">The sequence shown here is derived from an EMBL/GenBank/DDBJ whole genome shotgun (WGS) entry which is preliminary data.</text>
</comment>
<evidence type="ECO:0000313" key="3">
    <source>
        <dbReference type="EMBL" id="PVY60592.1"/>
    </source>
</evidence>
<gene>
    <name evidence="3" type="ORF">C7440_3629</name>
</gene>
<reference evidence="3 4" key="1">
    <citation type="submission" date="2018-04" db="EMBL/GenBank/DDBJ databases">
        <title>Genomic Encyclopedia of Type Strains, Phase IV (KMG-IV): sequencing the most valuable type-strain genomes for metagenomic binning, comparative biology and taxonomic classification.</title>
        <authorList>
            <person name="Goeker M."/>
        </authorList>
    </citation>
    <scope>NUCLEOTIDE SEQUENCE [LARGE SCALE GENOMIC DNA]</scope>
    <source>
        <strain evidence="3 4">DSM 10065</strain>
    </source>
</reference>
<feature type="signal peptide" evidence="2">
    <location>
        <begin position="1"/>
        <end position="21"/>
    </location>
</feature>
<name>A0A2U1CI50_9BURK</name>
<evidence type="ECO:0000256" key="2">
    <source>
        <dbReference type="SAM" id="SignalP"/>
    </source>
</evidence>
<evidence type="ECO:0000313" key="4">
    <source>
        <dbReference type="Proteomes" id="UP000246145"/>
    </source>
</evidence>
<dbReference type="OrthoDB" id="8689569at2"/>
<feature type="region of interest" description="Disordered" evidence="1">
    <location>
        <begin position="147"/>
        <end position="167"/>
    </location>
</feature>
<dbReference type="RefSeq" id="WP_116519435.1">
    <property type="nucleotide sequence ID" value="NZ_JACCEX010000003.1"/>
</dbReference>
<evidence type="ECO:0000256" key="1">
    <source>
        <dbReference type="SAM" id="MobiDB-lite"/>
    </source>
</evidence>
<protein>
    <recommendedName>
        <fullName evidence="5">Lipoprotein</fullName>
    </recommendedName>
</protein>
<dbReference type="Proteomes" id="UP000246145">
    <property type="component" value="Unassembled WGS sequence"/>
</dbReference>